<dbReference type="EMBL" id="FOCT01000012">
    <property type="protein sequence ID" value="SEO15188.1"/>
    <property type="molecule type" value="Genomic_DNA"/>
</dbReference>
<organism evidence="1 2">
    <name type="scientific">Nitrosospira multiformis</name>
    <dbReference type="NCBI Taxonomy" id="1231"/>
    <lineage>
        <taxon>Bacteria</taxon>
        <taxon>Pseudomonadati</taxon>
        <taxon>Pseudomonadota</taxon>
        <taxon>Betaproteobacteria</taxon>
        <taxon>Nitrosomonadales</taxon>
        <taxon>Nitrosomonadaceae</taxon>
        <taxon>Nitrosospira</taxon>
    </lineage>
</organism>
<gene>
    <name evidence="1" type="ORF">SAMN05216404_11290</name>
</gene>
<name>A0A1H8MD98_9PROT</name>
<evidence type="ECO:0000313" key="2">
    <source>
        <dbReference type="Proteomes" id="UP000183898"/>
    </source>
</evidence>
<reference evidence="1 2" key="1">
    <citation type="submission" date="2016-10" db="EMBL/GenBank/DDBJ databases">
        <authorList>
            <person name="de Groot N.N."/>
        </authorList>
    </citation>
    <scope>NUCLEOTIDE SEQUENCE [LARGE SCALE GENOMIC DNA]</scope>
    <source>
        <strain evidence="1 2">Nl18</strain>
    </source>
</reference>
<accession>A0A1H8MD98</accession>
<sequence>MLIDTADSSTSDFVFRIFGFAGSAKNDGFYVRLLTDPLDRLSGGNCTRCEHRHWDGAEFLLTQYSLVSLETAAHAKPDLVDVGTHDRILDTTSSSASSNLGMFTVMKPRSASL</sequence>
<evidence type="ECO:0000313" key="1">
    <source>
        <dbReference type="EMBL" id="SEO15188.1"/>
    </source>
</evidence>
<dbReference type="AlphaFoldDB" id="A0A1H8MD98"/>
<dbReference type="Proteomes" id="UP000183898">
    <property type="component" value="Unassembled WGS sequence"/>
</dbReference>
<proteinExistence type="predicted"/>
<protein>
    <submittedName>
        <fullName evidence="1">Uncharacterized protein</fullName>
    </submittedName>
</protein>